<feature type="compositionally biased region" description="Basic and acidic residues" evidence="1">
    <location>
        <begin position="357"/>
        <end position="372"/>
    </location>
</feature>
<evidence type="ECO:0008006" key="4">
    <source>
        <dbReference type="Google" id="ProtNLM"/>
    </source>
</evidence>
<protein>
    <recommendedName>
        <fullName evidence="4">Reverse transcriptase Ty1/copia-type domain-containing protein</fullName>
    </recommendedName>
</protein>
<sequence>RDTIAAHVATRTRSQTANALAIALGVAAECNNTPVSASRLARRRFPAAVFEAASALAVMCPDTGDMLKYRQLIHHKDPAVKATWTRSAANEFGRLFQGVGGRIKDPTNTCKFIRRQDVPAERFKDVQYGKFECSHRPQKIDEPNRTRLTIGWRGHYPFDVGTPTADMLLVKILLNSVVSTPGAKFMTTDISDFYLATPLKRMEYLRLSLRDIPEEIISEYNLHEKAVNGHVFVEVSRGMYGLPQSGLLANELLEKRLANFGYRQSKLVPGLWKHDWRPVTFSLVVDDFGVKYVGHEHAEHLEQAIVKSGYRIKSDWSGNKYIGITLDWDYDQREVHLSMPGYNAKGLKRFQHQPPSKRQDSPHEHAAPELRRQATIRTGRGRLCPT</sequence>
<proteinExistence type="predicted"/>
<feature type="non-terminal residue" evidence="2">
    <location>
        <position position="1"/>
    </location>
</feature>
<evidence type="ECO:0000313" key="2">
    <source>
        <dbReference type="EMBL" id="EJK70216.1"/>
    </source>
</evidence>
<dbReference type="Proteomes" id="UP000266841">
    <property type="component" value="Unassembled WGS sequence"/>
</dbReference>
<dbReference type="AlphaFoldDB" id="K0TA25"/>
<organism evidence="2 3">
    <name type="scientific">Thalassiosira oceanica</name>
    <name type="common">Marine diatom</name>
    <dbReference type="NCBI Taxonomy" id="159749"/>
    <lineage>
        <taxon>Eukaryota</taxon>
        <taxon>Sar</taxon>
        <taxon>Stramenopiles</taxon>
        <taxon>Ochrophyta</taxon>
        <taxon>Bacillariophyta</taxon>
        <taxon>Coscinodiscophyceae</taxon>
        <taxon>Thalassiosirophycidae</taxon>
        <taxon>Thalassiosirales</taxon>
        <taxon>Thalassiosiraceae</taxon>
        <taxon>Thalassiosira</taxon>
    </lineage>
</organism>
<dbReference type="OrthoDB" id="50859at2759"/>
<dbReference type="EMBL" id="AGNL01008863">
    <property type="protein sequence ID" value="EJK70216.1"/>
    <property type="molecule type" value="Genomic_DNA"/>
</dbReference>
<evidence type="ECO:0000256" key="1">
    <source>
        <dbReference type="SAM" id="MobiDB-lite"/>
    </source>
</evidence>
<name>K0TA25_THAOC</name>
<keyword evidence="3" id="KW-1185">Reference proteome</keyword>
<feature type="region of interest" description="Disordered" evidence="1">
    <location>
        <begin position="346"/>
        <end position="386"/>
    </location>
</feature>
<gene>
    <name evidence="2" type="ORF">THAOC_08441</name>
</gene>
<reference evidence="2 3" key="1">
    <citation type="journal article" date="2012" name="Genome Biol.">
        <title>Genome and low-iron response of an oceanic diatom adapted to chronic iron limitation.</title>
        <authorList>
            <person name="Lommer M."/>
            <person name="Specht M."/>
            <person name="Roy A.S."/>
            <person name="Kraemer L."/>
            <person name="Andreson R."/>
            <person name="Gutowska M.A."/>
            <person name="Wolf J."/>
            <person name="Bergner S.V."/>
            <person name="Schilhabel M.B."/>
            <person name="Klostermeier U.C."/>
            <person name="Beiko R.G."/>
            <person name="Rosenstiel P."/>
            <person name="Hippler M."/>
            <person name="Laroche J."/>
        </authorList>
    </citation>
    <scope>NUCLEOTIDE SEQUENCE [LARGE SCALE GENOMIC DNA]</scope>
    <source>
        <strain evidence="2 3">CCMP1005</strain>
    </source>
</reference>
<comment type="caution">
    <text evidence="2">The sequence shown here is derived from an EMBL/GenBank/DDBJ whole genome shotgun (WGS) entry which is preliminary data.</text>
</comment>
<evidence type="ECO:0000313" key="3">
    <source>
        <dbReference type="Proteomes" id="UP000266841"/>
    </source>
</evidence>
<accession>K0TA25</accession>